<name>A0A7C9ETG4_OPUST</name>
<organism evidence="2">
    <name type="scientific">Opuntia streptacantha</name>
    <name type="common">Prickly pear cactus</name>
    <name type="synonym">Opuntia cardona</name>
    <dbReference type="NCBI Taxonomy" id="393608"/>
    <lineage>
        <taxon>Eukaryota</taxon>
        <taxon>Viridiplantae</taxon>
        <taxon>Streptophyta</taxon>
        <taxon>Embryophyta</taxon>
        <taxon>Tracheophyta</taxon>
        <taxon>Spermatophyta</taxon>
        <taxon>Magnoliopsida</taxon>
        <taxon>eudicotyledons</taxon>
        <taxon>Gunneridae</taxon>
        <taxon>Pentapetalae</taxon>
        <taxon>Caryophyllales</taxon>
        <taxon>Cactineae</taxon>
        <taxon>Cactaceae</taxon>
        <taxon>Opuntioideae</taxon>
        <taxon>Opuntia</taxon>
    </lineage>
</organism>
<sequence>MAEADLGEFLDEMAVRATQKQIMSRDLRLFYFLSEAEFLDPVGDDKLMVIVEAHRLAALSVQAMSLRQHLTLERLSVAVEKRRDSLHARAVRGRRKEILRRRRPIKKAVRLYSPSNPIVSAFRDARGAKAIRNKLDYVASQHNQWVNMSRMPLDTVSQTQAQCVETGPLICEEVIGRDQDMERLVRSLFGSSIDQFFQLAIVGLGGIGKNRVLYHFNVTIWPVLHPLNKKSQMAWRWYWPHSVTSRKKFFLVIDIWDHMDHMNVIWQEMKQQLGCGVAGSMVSATFHGLNPLGPCQEDHDVDDDDDDYACLQKMRPTSQLAGKVCLPHIQMLRHCCSLVEQKLNGRFAGMSWKQEILIRILNSPDSFQKCKSMDEREEDYRDSNNDQLKQLAVTKYLTTQTPIPTRDFRVDTRKTKKKDKVEETDYDNQSSHFVMSFSLVTSCLMLCLLPLISDEEVMSGTFLVLELRNTVILSVSLSLAATTSLLSLETMPQRPKFAHSCGFFAILSLFFALAVLLSSFLLHSI</sequence>
<feature type="transmembrane region" description="Helical" evidence="1">
    <location>
        <begin position="500"/>
        <end position="522"/>
    </location>
</feature>
<keyword evidence="1" id="KW-0812">Transmembrane</keyword>
<evidence type="ECO:0000256" key="1">
    <source>
        <dbReference type="SAM" id="Phobius"/>
    </source>
</evidence>
<keyword evidence="1" id="KW-1133">Transmembrane helix</keyword>
<feature type="transmembrane region" description="Helical" evidence="1">
    <location>
        <begin position="471"/>
        <end position="488"/>
    </location>
</feature>
<dbReference type="EMBL" id="GISG01262524">
    <property type="protein sequence ID" value="MBA4674426.1"/>
    <property type="molecule type" value="Transcribed_RNA"/>
</dbReference>
<reference evidence="2" key="2">
    <citation type="submission" date="2020-07" db="EMBL/GenBank/DDBJ databases">
        <authorList>
            <person name="Vera ALvarez R."/>
            <person name="Arias-Moreno D.M."/>
            <person name="Jimenez-Jacinto V."/>
            <person name="Jimenez-Bremont J.F."/>
            <person name="Swaminathan K."/>
            <person name="Moose S.P."/>
            <person name="Guerrero-Gonzalez M.L."/>
            <person name="Marino-Ramirez L."/>
            <person name="Landsman D."/>
            <person name="Rodriguez-Kessler M."/>
            <person name="Delgado-Sanchez P."/>
        </authorList>
    </citation>
    <scope>NUCLEOTIDE SEQUENCE</scope>
    <source>
        <tissue evidence="2">Cladode</tissue>
    </source>
</reference>
<protein>
    <recommendedName>
        <fullName evidence="3">NB-ARC domain-containing protein</fullName>
    </recommendedName>
</protein>
<accession>A0A7C9ETG4</accession>
<dbReference type="InterPro" id="IPR027417">
    <property type="entry name" value="P-loop_NTPase"/>
</dbReference>
<dbReference type="SUPFAM" id="SSF52540">
    <property type="entry name" value="P-loop containing nucleoside triphosphate hydrolases"/>
    <property type="match status" value="1"/>
</dbReference>
<proteinExistence type="predicted"/>
<dbReference type="AlphaFoldDB" id="A0A7C9ETG4"/>
<evidence type="ECO:0008006" key="3">
    <source>
        <dbReference type="Google" id="ProtNLM"/>
    </source>
</evidence>
<evidence type="ECO:0000313" key="2">
    <source>
        <dbReference type="EMBL" id="MBA4674426.1"/>
    </source>
</evidence>
<reference evidence="2" key="1">
    <citation type="journal article" date="2013" name="J. Plant Res.">
        <title>Effect of fungi and light on seed germination of three Opuntia species from semiarid lands of central Mexico.</title>
        <authorList>
            <person name="Delgado-Sanchez P."/>
            <person name="Jimenez-Bremont J.F."/>
            <person name="Guerrero-Gonzalez Mde L."/>
            <person name="Flores J."/>
        </authorList>
    </citation>
    <scope>NUCLEOTIDE SEQUENCE</scope>
    <source>
        <tissue evidence="2">Cladode</tissue>
    </source>
</reference>
<keyword evidence="1" id="KW-0472">Membrane</keyword>